<feature type="region of interest" description="Disordered" evidence="2">
    <location>
        <begin position="720"/>
        <end position="788"/>
    </location>
</feature>
<feature type="compositionally biased region" description="Basic and acidic residues" evidence="2">
    <location>
        <begin position="752"/>
        <end position="768"/>
    </location>
</feature>
<dbReference type="AlphaFoldDB" id="A0A9P9WPD2"/>
<dbReference type="OrthoDB" id="5245501at2759"/>
<feature type="region of interest" description="Disordered" evidence="2">
    <location>
        <begin position="600"/>
        <end position="701"/>
    </location>
</feature>
<name>A0A9P9WPD2_9PEZI</name>
<feature type="region of interest" description="Disordered" evidence="2">
    <location>
        <begin position="1"/>
        <end position="24"/>
    </location>
</feature>
<feature type="compositionally biased region" description="Polar residues" evidence="2">
    <location>
        <begin position="256"/>
        <end position="266"/>
    </location>
</feature>
<feature type="compositionally biased region" description="Basic and acidic residues" evidence="2">
    <location>
        <begin position="645"/>
        <end position="694"/>
    </location>
</feature>
<feature type="region of interest" description="Disordered" evidence="2">
    <location>
        <begin position="479"/>
        <end position="529"/>
    </location>
</feature>
<feature type="region of interest" description="Disordered" evidence="2">
    <location>
        <begin position="251"/>
        <end position="285"/>
    </location>
</feature>
<keyword evidence="1" id="KW-0175">Coiled coil</keyword>
<organism evidence="3 4">
    <name type="scientific">Neoarthrinium moseri</name>
    <dbReference type="NCBI Taxonomy" id="1658444"/>
    <lineage>
        <taxon>Eukaryota</taxon>
        <taxon>Fungi</taxon>
        <taxon>Dikarya</taxon>
        <taxon>Ascomycota</taxon>
        <taxon>Pezizomycotina</taxon>
        <taxon>Sordariomycetes</taxon>
        <taxon>Xylariomycetidae</taxon>
        <taxon>Amphisphaeriales</taxon>
        <taxon>Apiosporaceae</taxon>
        <taxon>Neoarthrinium</taxon>
    </lineage>
</organism>
<feature type="compositionally biased region" description="Basic and acidic residues" evidence="2">
    <location>
        <begin position="552"/>
        <end position="564"/>
    </location>
</feature>
<accession>A0A9P9WPD2</accession>
<gene>
    <name evidence="3" type="ORF">JX265_005223</name>
</gene>
<comment type="caution">
    <text evidence="3">The sequence shown here is derived from an EMBL/GenBank/DDBJ whole genome shotgun (WGS) entry which is preliminary data.</text>
</comment>
<feature type="region of interest" description="Disordered" evidence="2">
    <location>
        <begin position="544"/>
        <end position="587"/>
    </location>
</feature>
<proteinExistence type="predicted"/>
<dbReference type="EMBL" id="JAFIMR010000010">
    <property type="protein sequence ID" value="KAI1873601.1"/>
    <property type="molecule type" value="Genomic_DNA"/>
</dbReference>
<evidence type="ECO:0000313" key="4">
    <source>
        <dbReference type="Proteomes" id="UP000829685"/>
    </source>
</evidence>
<feature type="compositionally biased region" description="Pro residues" evidence="2">
    <location>
        <begin position="1"/>
        <end position="12"/>
    </location>
</feature>
<sequence>MAEKPPSPPPTPSKSAGDAGNQPGVDFRGANINGGVATGNVSGYNIITANNLTQTIENFTARVATARQRLKAIADKIGTTSAVLSNISALVKRQASREGIKITPDGERSAPSKDKPDGRNRLNNSEGEDESGVLKMGCFKSLKEASEGVRAAFERIGHKLQHASNEIQNEVRRGGSEKINLSKEAQGRFSLRDTDIDVMEKEIESHKLEMQLSFTVFQAVLNDERNDTVKRIMLEIFKELRATVASFMEASESDSNRVGTGNNPDSRSIPRDPLDTSRTPLNMRPRIFPNAPQLASVYMGWTFIKGHPSPFEVGLGFSRRSWRFSIPFRMPFSTEELFLKVLAQTTQRAKRDRALRDDIKKMLRSKTQRRLVDNLLVHQNFLLQRDHPQIEWTLAGLECHTRNGRKPPKGTKAIDVILKTQWILGFEPWGPLWGGRGGRPRGPFGPDGGLPGGSGYAFYGDPGYASRAGVPATGNVFGYSRREHAGPERGNPIGGVQITGDGANGIPGVRVGHYRARSARKRPKAASNRVSTIFRDPLSFFFGKRKKRRDKGKATPKDKSDNSRSKHSRHARKDTVPRDDGMTPEDETLVVEELFAEWEELEDEKGKKKSRRAAKPPLSAGMSHILGGSSAAVDPDAGLTRRLMRPVEQESHIREKLEKSKEKIEKERKKMEFELRSSRTHTREGLPRGYRGEESMESEEYSSSIDLAIKVEPRHRTRHNVSHIEHLPRPPPMMSGGSGPAAEYHDNIGGGAHREARIIDVSRRVGDRRSKKSHRVVERRPHSSEDKR</sequence>
<evidence type="ECO:0000256" key="1">
    <source>
        <dbReference type="SAM" id="Coils"/>
    </source>
</evidence>
<reference evidence="3" key="1">
    <citation type="submission" date="2021-03" db="EMBL/GenBank/DDBJ databases">
        <title>Revisited historic fungal species revealed as producer of novel bioactive compounds through whole genome sequencing and comparative genomics.</title>
        <authorList>
            <person name="Vignolle G.A."/>
            <person name="Hochenegger N."/>
            <person name="Mach R.L."/>
            <person name="Mach-Aigner A.R."/>
            <person name="Javad Rahimi M."/>
            <person name="Salim K.A."/>
            <person name="Chan C.M."/>
            <person name="Lim L.B.L."/>
            <person name="Cai F."/>
            <person name="Druzhinina I.S."/>
            <person name="U'Ren J.M."/>
            <person name="Derntl C."/>
        </authorList>
    </citation>
    <scope>NUCLEOTIDE SEQUENCE</scope>
    <source>
        <strain evidence="3">TUCIM 5799</strain>
    </source>
</reference>
<feature type="coiled-coil region" evidence="1">
    <location>
        <begin position="49"/>
        <end position="76"/>
    </location>
</feature>
<dbReference type="Proteomes" id="UP000829685">
    <property type="component" value="Unassembled WGS sequence"/>
</dbReference>
<evidence type="ECO:0000256" key="2">
    <source>
        <dbReference type="SAM" id="MobiDB-lite"/>
    </source>
</evidence>
<feature type="compositionally biased region" description="Basic and acidic residues" evidence="2">
    <location>
        <begin position="95"/>
        <end position="120"/>
    </location>
</feature>
<protein>
    <submittedName>
        <fullName evidence="3">Uncharacterized protein</fullName>
    </submittedName>
</protein>
<feature type="region of interest" description="Disordered" evidence="2">
    <location>
        <begin position="94"/>
        <end position="130"/>
    </location>
</feature>
<keyword evidence="4" id="KW-1185">Reference proteome</keyword>
<evidence type="ECO:0000313" key="3">
    <source>
        <dbReference type="EMBL" id="KAI1873601.1"/>
    </source>
</evidence>
<feature type="compositionally biased region" description="Basic and acidic residues" evidence="2">
    <location>
        <begin position="775"/>
        <end position="788"/>
    </location>
</feature>
<feature type="compositionally biased region" description="Basic residues" evidence="2">
    <location>
        <begin position="512"/>
        <end position="524"/>
    </location>
</feature>